<dbReference type="NCBIfam" id="NF041396">
    <property type="entry name" value="TranRegLrp_Halo"/>
    <property type="match status" value="1"/>
</dbReference>
<dbReference type="InterPro" id="IPR019888">
    <property type="entry name" value="Tscrpt_reg_AsnC-like"/>
</dbReference>
<dbReference type="PROSITE" id="PS50956">
    <property type="entry name" value="HTH_ASNC_2"/>
    <property type="match status" value="1"/>
</dbReference>
<dbReference type="PRINTS" id="PR00033">
    <property type="entry name" value="HTHASNC"/>
</dbReference>
<organism evidence="5 6">
    <name type="scientific">Natrinema altunense (strain JCM 12890 / CGMCC 1.3731 / AJ2)</name>
    <dbReference type="NCBI Taxonomy" id="1227494"/>
    <lineage>
        <taxon>Archaea</taxon>
        <taxon>Methanobacteriati</taxon>
        <taxon>Methanobacteriota</taxon>
        <taxon>Stenosarchaea group</taxon>
        <taxon>Halobacteria</taxon>
        <taxon>Halobacteriales</taxon>
        <taxon>Natrialbaceae</taxon>
        <taxon>Natrinema</taxon>
    </lineage>
</organism>
<name>L9ZIF7_NATA2</name>
<proteinExistence type="predicted"/>
<keyword evidence="1" id="KW-0805">Transcription regulation</keyword>
<accession>L9ZIF7</accession>
<dbReference type="Pfam" id="PF13412">
    <property type="entry name" value="HTH_24"/>
    <property type="match status" value="1"/>
</dbReference>
<dbReference type="RefSeq" id="WP_007109584.1">
    <property type="nucleotide sequence ID" value="NZ_AOIK01000029.1"/>
</dbReference>
<keyword evidence="2" id="KW-0238">DNA-binding</keyword>
<dbReference type="InterPro" id="IPR011008">
    <property type="entry name" value="Dimeric_a/b-barrel"/>
</dbReference>
<dbReference type="SUPFAM" id="SSF46785">
    <property type="entry name" value="Winged helix' DNA-binding domain"/>
    <property type="match status" value="1"/>
</dbReference>
<comment type="caution">
    <text evidence="5">The sequence shown here is derived from an EMBL/GenBank/DDBJ whole genome shotgun (WGS) entry which is preliminary data.</text>
</comment>
<dbReference type="PATRIC" id="fig|1227494.3.peg.2317"/>
<dbReference type="PANTHER" id="PTHR30154">
    <property type="entry name" value="LEUCINE-RESPONSIVE REGULATORY PROTEIN"/>
    <property type="match status" value="1"/>
</dbReference>
<dbReference type="Gene3D" id="3.30.70.920">
    <property type="match status" value="1"/>
</dbReference>
<reference evidence="5 6" key="1">
    <citation type="journal article" date="2014" name="PLoS Genet.">
        <title>Phylogenetically driven sequencing of extremely halophilic archaea reveals strategies for static and dynamic osmo-response.</title>
        <authorList>
            <person name="Becker E.A."/>
            <person name="Seitzer P.M."/>
            <person name="Tritt A."/>
            <person name="Larsen D."/>
            <person name="Krusor M."/>
            <person name="Yao A.I."/>
            <person name="Wu D."/>
            <person name="Madern D."/>
            <person name="Eisen J.A."/>
            <person name="Darling A.E."/>
            <person name="Facciotti M.T."/>
        </authorList>
    </citation>
    <scope>NUCLEOTIDE SEQUENCE [LARGE SCALE GENOMIC DNA]</scope>
    <source>
        <strain evidence="5 6">JCM 12890</strain>
    </source>
</reference>
<evidence type="ECO:0000256" key="2">
    <source>
        <dbReference type="ARBA" id="ARBA00023125"/>
    </source>
</evidence>
<dbReference type="SUPFAM" id="SSF54909">
    <property type="entry name" value="Dimeric alpha+beta barrel"/>
    <property type="match status" value="1"/>
</dbReference>
<evidence type="ECO:0000313" key="6">
    <source>
        <dbReference type="Proteomes" id="UP000011511"/>
    </source>
</evidence>
<dbReference type="InterPro" id="IPR053535">
    <property type="entry name" value="HTH_trans_regulator_Lrp"/>
</dbReference>
<gene>
    <name evidence="5" type="ORF">C485_11563</name>
</gene>
<evidence type="ECO:0000256" key="3">
    <source>
        <dbReference type="ARBA" id="ARBA00023163"/>
    </source>
</evidence>
<dbReference type="GO" id="GO:0043565">
    <property type="term" value="F:sequence-specific DNA binding"/>
    <property type="evidence" value="ECO:0007669"/>
    <property type="project" value="InterPro"/>
</dbReference>
<sequence>MTYEHLDSDLVNELLDDGRASLRSLAEELDVSVTTVSNHLSDLEDEGVIEGYTPKVDYDAVGYDVTAVHLSDLEDEGVIEGYTPKVDYDAVGYDVTAVMQFKAEGNALPEITETLKDHRQMISVYEVTGDYDVIAIGKFQDTDDMNDQIKTLITDPDINQSNTSIVLNSVSENEQFELDTE</sequence>
<dbReference type="GO" id="GO:0043200">
    <property type="term" value="P:response to amino acid"/>
    <property type="evidence" value="ECO:0007669"/>
    <property type="project" value="TreeGrafter"/>
</dbReference>
<evidence type="ECO:0000259" key="4">
    <source>
        <dbReference type="PROSITE" id="PS50956"/>
    </source>
</evidence>
<dbReference type="CDD" id="cd00090">
    <property type="entry name" value="HTH_ARSR"/>
    <property type="match status" value="1"/>
</dbReference>
<dbReference type="InterPro" id="IPR019887">
    <property type="entry name" value="Tscrpt_reg_AsnC/Lrp_C"/>
</dbReference>
<protein>
    <submittedName>
        <fullName evidence="5">Transcription regulator AsnC-type-like protein</fullName>
    </submittedName>
</protein>
<dbReference type="InterPro" id="IPR011991">
    <property type="entry name" value="ArsR-like_HTH"/>
</dbReference>
<keyword evidence="6" id="KW-1185">Reference proteome</keyword>
<keyword evidence="3" id="KW-0804">Transcription</keyword>
<dbReference type="SMART" id="SM00344">
    <property type="entry name" value="HTH_ASNC"/>
    <property type="match status" value="1"/>
</dbReference>
<dbReference type="EMBL" id="AOIK01000029">
    <property type="protein sequence ID" value="ELY85836.1"/>
    <property type="molecule type" value="Genomic_DNA"/>
</dbReference>
<dbReference type="InterPro" id="IPR036388">
    <property type="entry name" value="WH-like_DNA-bd_sf"/>
</dbReference>
<dbReference type="InterPro" id="IPR000485">
    <property type="entry name" value="AsnC-type_HTH_dom"/>
</dbReference>
<evidence type="ECO:0000256" key="1">
    <source>
        <dbReference type="ARBA" id="ARBA00023015"/>
    </source>
</evidence>
<dbReference type="Proteomes" id="UP000011511">
    <property type="component" value="Unassembled WGS sequence"/>
</dbReference>
<dbReference type="Gene3D" id="1.10.10.10">
    <property type="entry name" value="Winged helix-like DNA-binding domain superfamily/Winged helix DNA-binding domain"/>
    <property type="match status" value="1"/>
</dbReference>
<feature type="domain" description="HTH asnC-type" evidence="4">
    <location>
        <begin position="3"/>
        <end position="64"/>
    </location>
</feature>
<dbReference type="GO" id="GO:0005829">
    <property type="term" value="C:cytosol"/>
    <property type="evidence" value="ECO:0007669"/>
    <property type="project" value="TreeGrafter"/>
</dbReference>
<dbReference type="Pfam" id="PF01037">
    <property type="entry name" value="AsnC_trans_reg"/>
    <property type="match status" value="1"/>
</dbReference>
<evidence type="ECO:0000313" key="5">
    <source>
        <dbReference type="EMBL" id="ELY85836.1"/>
    </source>
</evidence>
<dbReference type="AlphaFoldDB" id="L9ZIF7"/>
<dbReference type="InterPro" id="IPR036390">
    <property type="entry name" value="WH_DNA-bd_sf"/>
</dbReference>
<dbReference type="PANTHER" id="PTHR30154:SF34">
    <property type="entry name" value="TRANSCRIPTIONAL REGULATOR AZLB"/>
    <property type="match status" value="1"/>
</dbReference>